<name>A0A926EFE4_9FIRM</name>
<dbReference type="InterPro" id="IPR010690">
    <property type="entry name" value="YqfD"/>
</dbReference>
<dbReference type="PIRSF" id="PIRSF029895">
    <property type="entry name" value="SpoIV"/>
    <property type="match status" value="1"/>
</dbReference>
<dbReference type="NCBIfam" id="TIGR02876">
    <property type="entry name" value="spore_yqfD"/>
    <property type="match status" value="1"/>
</dbReference>
<dbReference type="EMBL" id="JACRSY010000009">
    <property type="protein sequence ID" value="MBC8579319.1"/>
    <property type="molecule type" value="Genomic_DNA"/>
</dbReference>
<reference evidence="2" key="1">
    <citation type="submission" date="2020-08" db="EMBL/GenBank/DDBJ databases">
        <title>Genome public.</title>
        <authorList>
            <person name="Liu C."/>
            <person name="Sun Q."/>
        </authorList>
    </citation>
    <scope>NUCLEOTIDE SEQUENCE</scope>
    <source>
        <strain evidence="2">NSJ-12</strain>
    </source>
</reference>
<evidence type="ECO:0000313" key="3">
    <source>
        <dbReference type="Proteomes" id="UP000655830"/>
    </source>
</evidence>
<keyword evidence="3" id="KW-1185">Reference proteome</keyword>
<gene>
    <name evidence="2" type="primary">yqfD</name>
    <name evidence="2" type="ORF">H8718_07245</name>
</gene>
<dbReference type="RefSeq" id="WP_177669593.1">
    <property type="nucleotide sequence ID" value="NZ_JACRSY010000009.1"/>
</dbReference>
<dbReference type="Pfam" id="PF06898">
    <property type="entry name" value="YqfD"/>
    <property type="match status" value="1"/>
</dbReference>
<organism evidence="2 3">
    <name type="scientific">Zhenhengia yiwuensis</name>
    <dbReference type="NCBI Taxonomy" id="2763666"/>
    <lineage>
        <taxon>Bacteria</taxon>
        <taxon>Bacillati</taxon>
        <taxon>Bacillota</taxon>
        <taxon>Clostridia</taxon>
        <taxon>Lachnospirales</taxon>
        <taxon>Lachnospiraceae</taxon>
        <taxon>Zhenhengia</taxon>
    </lineage>
</organism>
<sequence length="410" mass="47220">MFLSLWNYLKGYVIVEVSGYTLEKFMNLAIRHQNTFWNIKRKDGKIYLSTTIEGFKRLKPYAKKARCRMRIVEKRGLPFLTFRYRKRVMFSVGVFLFIGCIYLLSSFVWLVEVQGCERLNETEVIETLEESGYKAGRLKARLNLREAEQKLINTYPDIIWTGIKFEGTKLVVEISESVPKPTIHTENAPCHLVAKNDGLITYIATDKGMPGVKKGDTVKKGDILVSGSMQLGDEGGSLYLTHAKATVKAKTGYALEASMPLETVQKVYTNRVSTKCDLRLFDLRIPFLRSHTKEQYDDYDEVITVKQFKLTDQFPLPFYYEKEQKVEYTPYKQPIDEESAKEKLYGTLYDALLKKLGDEAQVIYHEVVYSKDDNKLVAKLQAIVEEDISEALYLTPQEMMPQSEVEGENE</sequence>
<protein>
    <submittedName>
        <fullName evidence="2">Sporulation protein YqfD</fullName>
    </submittedName>
</protein>
<keyword evidence="1" id="KW-0812">Transmembrane</keyword>
<accession>A0A926EFE4</accession>
<keyword evidence="1" id="KW-0472">Membrane</keyword>
<evidence type="ECO:0000313" key="2">
    <source>
        <dbReference type="EMBL" id="MBC8579319.1"/>
    </source>
</evidence>
<dbReference type="Proteomes" id="UP000655830">
    <property type="component" value="Unassembled WGS sequence"/>
</dbReference>
<evidence type="ECO:0000256" key="1">
    <source>
        <dbReference type="SAM" id="Phobius"/>
    </source>
</evidence>
<feature type="transmembrane region" description="Helical" evidence="1">
    <location>
        <begin position="88"/>
        <end position="111"/>
    </location>
</feature>
<comment type="caution">
    <text evidence="2">The sequence shown here is derived from an EMBL/GenBank/DDBJ whole genome shotgun (WGS) entry which is preliminary data.</text>
</comment>
<dbReference type="AlphaFoldDB" id="A0A926EFE4"/>
<proteinExistence type="predicted"/>
<keyword evidence="1" id="KW-1133">Transmembrane helix</keyword>